<feature type="region of interest" description="Disordered" evidence="1">
    <location>
        <begin position="39"/>
        <end position="86"/>
    </location>
</feature>
<dbReference type="EMBL" id="BAAAND010000001">
    <property type="protein sequence ID" value="GAA1568351.1"/>
    <property type="molecule type" value="Genomic_DNA"/>
</dbReference>
<feature type="compositionally biased region" description="Basic residues" evidence="1">
    <location>
        <begin position="1"/>
        <end position="14"/>
    </location>
</feature>
<comment type="caution">
    <text evidence="2">The sequence shown here is derived from an EMBL/GenBank/DDBJ whole genome shotgun (WGS) entry which is preliminary data.</text>
</comment>
<name>A0ABN2D4L8_9ACTN</name>
<evidence type="ECO:0000313" key="3">
    <source>
        <dbReference type="Proteomes" id="UP001500190"/>
    </source>
</evidence>
<keyword evidence="3" id="KW-1185">Reference proteome</keyword>
<dbReference type="Proteomes" id="UP001500190">
    <property type="component" value="Unassembled WGS sequence"/>
</dbReference>
<gene>
    <name evidence="2" type="ORF">GCM10009742_08040</name>
</gene>
<reference evidence="2 3" key="1">
    <citation type="journal article" date="2019" name="Int. J. Syst. Evol. Microbiol.">
        <title>The Global Catalogue of Microorganisms (GCM) 10K type strain sequencing project: providing services to taxonomists for standard genome sequencing and annotation.</title>
        <authorList>
            <consortium name="The Broad Institute Genomics Platform"/>
            <consortium name="The Broad Institute Genome Sequencing Center for Infectious Disease"/>
            <person name="Wu L."/>
            <person name="Ma J."/>
        </authorList>
    </citation>
    <scope>NUCLEOTIDE SEQUENCE [LARGE SCALE GENOMIC DNA]</scope>
    <source>
        <strain evidence="2 3">JCM 14304</strain>
    </source>
</reference>
<feature type="region of interest" description="Disordered" evidence="1">
    <location>
        <begin position="1"/>
        <end position="22"/>
    </location>
</feature>
<accession>A0ABN2D4L8</accession>
<evidence type="ECO:0000313" key="2">
    <source>
        <dbReference type="EMBL" id="GAA1568351.1"/>
    </source>
</evidence>
<proteinExistence type="predicted"/>
<evidence type="ECO:0000256" key="1">
    <source>
        <dbReference type="SAM" id="MobiDB-lite"/>
    </source>
</evidence>
<organism evidence="2 3">
    <name type="scientific">Kribbella karoonensis</name>
    <dbReference type="NCBI Taxonomy" id="324851"/>
    <lineage>
        <taxon>Bacteria</taxon>
        <taxon>Bacillati</taxon>
        <taxon>Actinomycetota</taxon>
        <taxon>Actinomycetes</taxon>
        <taxon>Propionibacteriales</taxon>
        <taxon>Kribbellaceae</taxon>
        <taxon>Kribbella</taxon>
    </lineage>
</organism>
<sequence>MGTYPARHRQHAHNQRPPIQRNKRMRGSYLNAHQQALPALAARTRRRPLSGAGRGAVDPAGRSAPADAARPAQNKGIGARDASSSIGTNARLMASGLVFPDHVGNNPAFTRCLVPC</sequence>
<protein>
    <submittedName>
        <fullName evidence="2">Uncharacterized protein</fullName>
    </submittedName>
</protein>